<evidence type="ECO:0008006" key="4">
    <source>
        <dbReference type="Google" id="ProtNLM"/>
    </source>
</evidence>
<sequence length="97" mass="10577">MKKIKTLFFVAITAIAFSFTGCEVFEEETTDAVCNIDSEYNSYLNAVTAFSNNPTRTNCNNMKTRANAFISAASRCSGGVDVSSARDMINSIDCSDF</sequence>
<dbReference type="RefSeq" id="WP_105045709.1">
    <property type="nucleotide sequence ID" value="NZ_CP150662.1"/>
</dbReference>
<evidence type="ECO:0000313" key="3">
    <source>
        <dbReference type="Proteomes" id="UP000237608"/>
    </source>
</evidence>
<feature type="chain" id="PRO_5015521937" description="Lipoprotein" evidence="1">
    <location>
        <begin position="19"/>
        <end position="97"/>
    </location>
</feature>
<comment type="caution">
    <text evidence="2">The sequence shown here is derived from an EMBL/GenBank/DDBJ whole genome shotgun (WGS) entry which is preliminary data.</text>
</comment>
<keyword evidence="1" id="KW-0732">Signal</keyword>
<evidence type="ECO:0000256" key="1">
    <source>
        <dbReference type="SAM" id="SignalP"/>
    </source>
</evidence>
<name>A0A2S7WAA4_9FLAO</name>
<proteinExistence type="predicted"/>
<reference evidence="2 3" key="1">
    <citation type="submission" date="2016-12" db="EMBL/GenBank/DDBJ databases">
        <title>Trade-off between light-utilization and light-protection in marine flavobacteria.</title>
        <authorList>
            <person name="Kumagai Y."/>
            <person name="Yoshizawa S."/>
            <person name="Kogure K."/>
            <person name="Iwasaki W."/>
        </authorList>
    </citation>
    <scope>NUCLEOTIDE SEQUENCE [LARGE SCALE GENOMIC DNA]</scope>
    <source>
        <strain evidence="2 3">KCTC 22729</strain>
    </source>
</reference>
<feature type="signal peptide" evidence="1">
    <location>
        <begin position="1"/>
        <end position="18"/>
    </location>
</feature>
<dbReference type="PROSITE" id="PS51257">
    <property type="entry name" value="PROKAR_LIPOPROTEIN"/>
    <property type="match status" value="1"/>
</dbReference>
<gene>
    <name evidence="2" type="ORF">BTO13_04475</name>
</gene>
<dbReference type="AlphaFoldDB" id="A0A2S7WAA4"/>
<accession>A0A2S7WAA4</accession>
<evidence type="ECO:0000313" key="2">
    <source>
        <dbReference type="EMBL" id="PQJ74560.1"/>
    </source>
</evidence>
<keyword evidence="3" id="KW-1185">Reference proteome</keyword>
<protein>
    <recommendedName>
        <fullName evidence="4">Lipoprotein</fullName>
    </recommendedName>
</protein>
<organism evidence="2 3">
    <name type="scientific">Polaribacter gangjinensis</name>
    <dbReference type="NCBI Taxonomy" id="574710"/>
    <lineage>
        <taxon>Bacteria</taxon>
        <taxon>Pseudomonadati</taxon>
        <taxon>Bacteroidota</taxon>
        <taxon>Flavobacteriia</taxon>
        <taxon>Flavobacteriales</taxon>
        <taxon>Flavobacteriaceae</taxon>
    </lineage>
</organism>
<dbReference type="EMBL" id="MSCL01000001">
    <property type="protein sequence ID" value="PQJ74560.1"/>
    <property type="molecule type" value="Genomic_DNA"/>
</dbReference>
<dbReference type="Proteomes" id="UP000237608">
    <property type="component" value="Unassembled WGS sequence"/>
</dbReference>